<sequence length="187" mass="20580">MMLSSTRLGAESPPRKGQIEAVADAKSFPSLPIGPPPSLGAERAYVAIPERGHLQVASVLLDPEGLVLNYIVVPTGVNARVDDLQRQNDKLVAEAENDQSQVKLTEAEAQNKKIQEQVGDLKLRISEMVSPANKSEAQNVELQNKLNDLQDELKKAQHQNDTLVPRHKKLRDGLTELQSQRKALQAQ</sequence>
<name>A0A8H6IQY2_9PEZI</name>
<dbReference type="AlphaFoldDB" id="A0A8H6IQY2"/>
<feature type="region of interest" description="Disordered" evidence="2">
    <location>
        <begin position="1"/>
        <end position="34"/>
    </location>
</feature>
<gene>
    <name evidence="3" type="ORF">CSOJ01_14398</name>
</gene>
<evidence type="ECO:0000313" key="3">
    <source>
        <dbReference type="EMBL" id="KAF6791347.1"/>
    </source>
</evidence>
<organism evidence="3 4">
    <name type="scientific">Colletotrichum sojae</name>
    <dbReference type="NCBI Taxonomy" id="2175907"/>
    <lineage>
        <taxon>Eukaryota</taxon>
        <taxon>Fungi</taxon>
        <taxon>Dikarya</taxon>
        <taxon>Ascomycota</taxon>
        <taxon>Pezizomycotina</taxon>
        <taxon>Sordariomycetes</taxon>
        <taxon>Hypocreomycetidae</taxon>
        <taxon>Glomerellales</taxon>
        <taxon>Glomerellaceae</taxon>
        <taxon>Colletotrichum</taxon>
        <taxon>Colletotrichum orchidearum species complex</taxon>
    </lineage>
</organism>
<dbReference type="SUPFAM" id="SSF90257">
    <property type="entry name" value="Myosin rod fragments"/>
    <property type="match status" value="1"/>
</dbReference>
<evidence type="ECO:0000313" key="4">
    <source>
        <dbReference type="Proteomes" id="UP000652219"/>
    </source>
</evidence>
<reference evidence="3 4" key="1">
    <citation type="journal article" date="2020" name="Phytopathology">
        <title>Genome Sequence Resources of Colletotrichum truncatum, C. plurivorum, C. musicola, and C. sojae: Four Species Pathogenic to Soybean (Glycine max).</title>
        <authorList>
            <person name="Rogerio F."/>
            <person name="Boufleur T.R."/>
            <person name="Ciampi-Guillardi M."/>
            <person name="Sukno S.A."/>
            <person name="Thon M.R."/>
            <person name="Massola Junior N.S."/>
            <person name="Baroncelli R."/>
        </authorList>
    </citation>
    <scope>NUCLEOTIDE SEQUENCE [LARGE SCALE GENOMIC DNA]</scope>
    <source>
        <strain evidence="3 4">LFN0009</strain>
    </source>
</reference>
<keyword evidence="4" id="KW-1185">Reference proteome</keyword>
<evidence type="ECO:0000256" key="2">
    <source>
        <dbReference type="SAM" id="MobiDB-lite"/>
    </source>
</evidence>
<protein>
    <submittedName>
        <fullName evidence="3">Uncharacterized protein</fullName>
    </submittedName>
</protein>
<feature type="coiled-coil region" evidence="1">
    <location>
        <begin position="81"/>
        <end position="187"/>
    </location>
</feature>
<evidence type="ECO:0000256" key="1">
    <source>
        <dbReference type="SAM" id="Coils"/>
    </source>
</evidence>
<accession>A0A8H6IQY2</accession>
<comment type="caution">
    <text evidence="3">The sequence shown here is derived from an EMBL/GenBank/DDBJ whole genome shotgun (WGS) entry which is preliminary data.</text>
</comment>
<proteinExistence type="predicted"/>
<keyword evidence="1" id="KW-0175">Coiled coil</keyword>
<dbReference type="Proteomes" id="UP000652219">
    <property type="component" value="Unassembled WGS sequence"/>
</dbReference>
<dbReference type="EMBL" id="WIGN01000483">
    <property type="protein sequence ID" value="KAF6791347.1"/>
    <property type="molecule type" value="Genomic_DNA"/>
</dbReference>